<reference evidence="2" key="2">
    <citation type="submission" date="2013-10" db="EMBL/GenBank/DDBJ databases">
        <authorList>
            <person name="Aslett M."/>
        </authorList>
    </citation>
    <scope>NUCLEOTIDE SEQUENCE [LARGE SCALE GENOMIC DNA]</scope>
    <source>
        <strain evidence="2">Weybridge</strain>
    </source>
</reference>
<accession>U6M906</accession>
<name>U6M906_EIMMA</name>
<protein>
    <submittedName>
        <fullName evidence="2">Myosin heavy chain, putative</fullName>
    </submittedName>
</protein>
<organism evidence="2 3">
    <name type="scientific">Eimeria maxima</name>
    <name type="common">Coccidian parasite</name>
    <dbReference type="NCBI Taxonomy" id="5804"/>
    <lineage>
        <taxon>Eukaryota</taxon>
        <taxon>Sar</taxon>
        <taxon>Alveolata</taxon>
        <taxon>Apicomplexa</taxon>
        <taxon>Conoidasida</taxon>
        <taxon>Coccidia</taxon>
        <taxon>Eucoccidiorida</taxon>
        <taxon>Eimeriorina</taxon>
        <taxon>Eimeriidae</taxon>
        <taxon>Eimeria</taxon>
    </lineage>
</organism>
<dbReference type="PANTHER" id="PTHR40515:SF1">
    <property type="entry name" value="CILIA- AND FLAGELLA-ASSOCIATED PROTEIN 157"/>
    <property type="match status" value="1"/>
</dbReference>
<gene>
    <name evidence="2" type="ORF">EMWEY_00048090</name>
</gene>
<feature type="region of interest" description="Disordered" evidence="1">
    <location>
        <begin position="1"/>
        <end position="47"/>
    </location>
</feature>
<evidence type="ECO:0000313" key="2">
    <source>
        <dbReference type="EMBL" id="CDJ58140.1"/>
    </source>
</evidence>
<dbReference type="Proteomes" id="UP000030763">
    <property type="component" value="Unassembled WGS sequence"/>
</dbReference>
<dbReference type="EMBL" id="HG719497">
    <property type="protein sequence ID" value="CDJ58140.1"/>
    <property type="molecule type" value="Genomic_DNA"/>
</dbReference>
<evidence type="ECO:0000256" key="1">
    <source>
        <dbReference type="SAM" id="MobiDB-lite"/>
    </source>
</evidence>
<dbReference type="OrthoDB" id="299625at2759"/>
<dbReference type="GeneID" id="25338795"/>
<dbReference type="VEuPathDB" id="ToxoDB:EMWEY_00048090"/>
<proteinExistence type="predicted"/>
<feature type="region of interest" description="Disordered" evidence="1">
    <location>
        <begin position="60"/>
        <end position="85"/>
    </location>
</feature>
<sequence length="395" mass="43359">MNVVGELVDGDKVVETPVSKQEKLIQGDENPSKVDGLEQNSPDARPSHVSFLLDGDKVTNARSASSDAPPLNSSTEETNSGITSQEQLTHNQVVSAPCQGSLQNVEEIGTTELAALAHEDQADTASADTETMVELQQSRSLPEAITLLSKTTEELESRVNALLAQHEEEFFAAFRSHMAKVQKHVENLQACADEQKNLLERDMRIKTLQRELQWFVNEAVRLDQGWTEVEGSAVPSPKATDPPAVVQKAAPTVPSISSCQLDLKSMAHTSSDNPDVLRGIIEGLKKQVSCLAAANRRLQNEAKQNSRNKSSLVEASKALSRRRDLESFFLECINDVRKERKLRGAPSSLGEFEGLSLEEFLAFDRRKVLNALLSNDQVLEKHPAATDKDEMGTII</sequence>
<dbReference type="AlphaFoldDB" id="U6M906"/>
<feature type="compositionally biased region" description="Basic and acidic residues" evidence="1">
    <location>
        <begin position="9"/>
        <end position="36"/>
    </location>
</feature>
<dbReference type="RefSeq" id="XP_013334788.1">
    <property type="nucleotide sequence ID" value="XM_013479334.1"/>
</dbReference>
<keyword evidence="3" id="KW-1185">Reference proteome</keyword>
<dbReference type="PANTHER" id="PTHR40515">
    <property type="entry name" value="CILIA- AND FLAGELLA-ASSOCIATED PROTEIN 157"/>
    <property type="match status" value="1"/>
</dbReference>
<evidence type="ECO:0000313" key="3">
    <source>
        <dbReference type="Proteomes" id="UP000030763"/>
    </source>
</evidence>
<reference evidence="2" key="1">
    <citation type="submission" date="2013-10" db="EMBL/GenBank/DDBJ databases">
        <title>Genomic analysis of the causative agents of coccidiosis in chickens.</title>
        <authorList>
            <person name="Reid A.J."/>
            <person name="Blake D."/>
            <person name="Billington K."/>
            <person name="Browne H."/>
            <person name="Dunn M."/>
            <person name="Hung S."/>
            <person name="Kawahara F."/>
            <person name="Miranda-Saavedra D."/>
            <person name="Mourier T."/>
            <person name="Nagra H."/>
            <person name="Otto T.D."/>
            <person name="Rawlings N."/>
            <person name="Sanchez A."/>
            <person name="Sanders M."/>
            <person name="Subramaniam C."/>
            <person name="Tay Y."/>
            <person name="Dear P."/>
            <person name="Doerig C."/>
            <person name="Gruber A."/>
            <person name="Parkinson J."/>
            <person name="Shirley M."/>
            <person name="Wan K.L."/>
            <person name="Berriman M."/>
            <person name="Tomley F."/>
            <person name="Pain A."/>
        </authorList>
    </citation>
    <scope>NUCLEOTIDE SEQUENCE [LARGE SCALE GENOMIC DNA]</scope>
    <source>
        <strain evidence="2">Weybridge</strain>
    </source>
</reference>